<name>A0A316W0E8_9BASI</name>
<proteinExistence type="predicted"/>
<dbReference type="GeneID" id="37032208"/>
<accession>A0A316W0E8</accession>
<dbReference type="RefSeq" id="XP_025369343.1">
    <property type="nucleotide sequence ID" value="XM_025510338.1"/>
</dbReference>
<protein>
    <submittedName>
        <fullName evidence="1">Uncharacterized protein</fullName>
    </submittedName>
</protein>
<sequence>MRKTMQCSDTTMPTGRMRCVSLSVALWEPSAAPTALGSARCVMLCKRLWPYSCDDQMHLAARCRIKVGVTRARAALPRGDYSR</sequence>
<evidence type="ECO:0000313" key="2">
    <source>
        <dbReference type="Proteomes" id="UP000245783"/>
    </source>
</evidence>
<dbReference type="EMBL" id="KZ819382">
    <property type="protein sequence ID" value="PWN42183.1"/>
    <property type="molecule type" value="Genomic_DNA"/>
</dbReference>
<dbReference type="InParanoid" id="A0A316W0E8"/>
<gene>
    <name evidence="1" type="ORF">IE81DRAFT_139344</name>
</gene>
<organism evidence="1 2">
    <name type="scientific">Ceraceosorus guamensis</name>
    <dbReference type="NCBI Taxonomy" id="1522189"/>
    <lineage>
        <taxon>Eukaryota</taxon>
        <taxon>Fungi</taxon>
        <taxon>Dikarya</taxon>
        <taxon>Basidiomycota</taxon>
        <taxon>Ustilaginomycotina</taxon>
        <taxon>Exobasidiomycetes</taxon>
        <taxon>Ceraceosorales</taxon>
        <taxon>Ceraceosoraceae</taxon>
        <taxon>Ceraceosorus</taxon>
    </lineage>
</organism>
<keyword evidence="2" id="KW-1185">Reference proteome</keyword>
<evidence type="ECO:0000313" key="1">
    <source>
        <dbReference type="EMBL" id="PWN42183.1"/>
    </source>
</evidence>
<reference evidence="1 2" key="1">
    <citation type="journal article" date="2018" name="Mol. Biol. Evol.">
        <title>Broad Genomic Sampling Reveals a Smut Pathogenic Ancestry of the Fungal Clade Ustilaginomycotina.</title>
        <authorList>
            <person name="Kijpornyongpan T."/>
            <person name="Mondo S.J."/>
            <person name="Barry K."/>
            <person name="Sandor L."/>
            <person name="Lee J."/>
            <person name="Lipzen A."/>
            <person name="Pangilinan J."/>
            <person name="LaButti K."/>
            <person name="Hainaut M."/>
            <person name="Henrissat B."/>
            <person name="Grigoriev I.V."/>
            <person name="Spatafora J.W."/>
            <person name="Aime M.C."/>
        </authorList>
    </citation>
    <scope>NUCLEOTIDE SEQUENCE [LARGE SCALE GENOMIC DNA]</scope>
    <source>
        <strain evidence="1 2">MCA 4658</strain>
    </source>
</reference>
<dbReference type="Proteomes" id="UP000245783">
    <property type="component" value="Unassembled WGS sequence"/>
</dbReference>
<dbReference type="AlphaFoldDB" id="A0A316W0E8"/>